<gene>
    <name evidence="6" type="ORF">SU9_011455</name>
</gene>
<dbReference type="SUPFAM" id="SSF53697">
    <property type="entry name" value="SIS domain"/>
    <property type="match status" value="1"/>
</dbReference>
<dbReference type="PROSITE" id="PS51071">
    <property type="entry name" value="HTH_RPIR"/>
    <property type="match status" value="1"/>
</dbReference>
<dbReference type="PANTHER" id="PTHR30514:SF18">
    <property type="entry name" value="RPIR-FAMILY TRANSCRIPTIONAL REGULATOR"/>
    <property type="match status" value="1"/>
</dbReference>
<dbReference type="EMBL" id="CP072931">
    <property type="protein sequence ID" value="QTZ92017.1"/>
    <property type="molecule type" value="Genomic_DNA"/>
</dbReference>
<dbReference type="AlphaFoldDB" id="A0A8B1NLN2"/>
<dbReference type="SUPFAM" id="SSF46689">
    <property type="entry name" value="Homeodomain-like"/>
    <property type="match status" value="1"/>
</dbReference>
<dbReference type="Pfam" id="PF01418">
    <property type="entry name" value="HTH_6"/>
    <property type="match status" value="1"/>
</dbReference>
<organism evidence="6 7">
    <name type="scientific">Streptomyces auratus AGR0001</name>
    <dbReference type="NCBI Taxonomy" id="1160718"/>
    <lineage>
        <taxon>Bacteria</taxon>
        <taxon>Bacillati</taxon>
        <taxon>Actinomycetota</taxon>
        <taxon>Actinomycetes</taxon>
        <taxon>Kitasatosporales</taxon>
        <taxon>Streptomycetaceae</taxon>
        <taxon>Streptomyces</taxon>
    </lineage>
</organism>
<dbReference type="PANTHER" id="PTHR30514">
    <property type="entry name" value="GLUCOKINASE"/>
    <property type="match status" value="1"/>
</dbReference>
<dbReference type="GO" id="GO:0097367">
    <property type="term" value="F:carbohydrate derivative binding"/>
    <property type="evidence" value="ECO:0007669"/>
    <property type="project" value="InterPro"/>
</dbReference>
<dbReference type="InterPro" id="IPR046348">
    <property type="entry name" value="SIS_dom_sf"/>
</dbReference>
<protein>
    <submittedName>
        <fullName evidence="6">MurR/RpiR family transcriptional regulator</fullName>
    </submittedName>
</protein>
<evidence type="ECO:0000313" key="6">
    <source>
        <dbReference type="EMBL" id="QTZ92017.1"/>
    </source>
</evidence>
<feature type="region of interest" description="Disordered" evidence="4">
    <location>
        <begin position="1"/>
        <end position="43"/>
    </location>
</feature>
<dbReference type="InterPro" id="IPR000281">
    <property type="entry name" value="HTH_RpiR"/>
</dbReference>
<feature type="compositionally biased region" description="Basic and acidic residues" evidence="4">
    <location>
        <begin position="33"/>
        <end position="43"/>
    </location>
</feature>
<sequence length="315" mass="33704">MAGRATDHSDRAKADTDPEQAGPEPGLGATVAERVRRAEGGLSPAERRIARALTANYPAAGLESASGLASQAGVSAPTVVRFVARLGFDGYRHFQQSLREEVQARHASPLTLAPVIGKDSPTSELVEAAQQVSGATLDQTFAALPEQEFDRAVGLLCDPAKRIASFGGRFSQLLAEYLDLHLRLLRPGTFVHTAAPGRDAGFRVDLSRRDVCVVFDFRRYQDDTVQLARYAHARGAKVVLVTDPWLSPVAEFADVVLPARVEAPSPFDSIVAPTALVETLVAAVHARLGRSAEERLRAAEESWGGEARHGEAGTP</sequence>
<reference evidence="6" key="1">
    <citation type="journal article" date="2012" name="J. Bacteriol.">
        <title>Genome Sequence of Streptomyces auratus Strain AGR0001, a Phoslactomycin-Producing Actinomycete.</title>
        <authorList>
            <person name="Han X."/>
            <person name="Li M."/>
            <person name="Ding Z."/>
            <person name="Zhao J."/>
            <person name="Ji K."/>
            <person name="Wen M."/>
            <person name="Lu T."/>
        </authorList>
    </citation>
    <scope>NUCLEOTIDE SEQUENCE</scope>
    <source>
        <strain evidence="6">AGR0001</strain>
    </source>
</reference>
<accession>A0A8B1NLN2</accession>
<keyword evidence="2" id="KW-0238">DNA-binding</keyword>
<dbReference type="InterPro" id="IPR001347">
    <property type="entry name" value="SIS_dom"/>
</dbReference>
<dbReference type="InterPro" id="IPR035472">
    <property type="entry name" value="RpiR-like_SIS"/>
</dbReference>
<dbReference type="InterPro" id="IPR047640">
    <property type="entry name" value="RpiR-like"/>
</dbReference>
<keyword evidence="1" id="KW-0805">Transcription regulation</keyword>
<evidence type="ECO:0000256" key="3">
    <source>
        <dbReference type="ARBA" id="ARBA00023163"/>
    </source>
</evidence>
<keyword evidence="7" id="KW-1185">Reference proteome</keyword>
<evidence type="ECO:0000256" key="1">
    <source>
        <dbReference type="ARBA" id="ARBA00023015"/>
    </source>
</evidence>
<name>A0A8B1NLN2_9ACTN</name>
<dbReference type="GO" id="GO:0003700">
    <property type="term" value="F:DNA-binding transcription factor activity"/>
    <property type="evidence" value="ECO:0007669"/>
    <property type="project" value="InterPro"/>
</dbReference>
<dbReference type="Proteomes" id="UP000009036">
    <property type="component" value="Chromosome"/>
</dbReference>
<reference evidence="6" key="2">
    <citation type="submission" date="2021-04" db="EMBL/GenBank/DDBJ databases">
        <authorList>
            <person name="Wen M.-L."/>
            <person name="Han X.-L."/>
            <person name="Xiong J."/>
        </authorList>
    </citation>
    <scope>NUCLEOTIDE SEQUENCE</scope>
    <source>
        <strain evidence="6">AGR0001</strain>
    </source>
</reference>
<dbReference type="InterPro" id="IPR009057">
    <property type="entry name" value="Homeodomain-like_sf"/>
</dbReference>
<evidence type="ECO:0000259" key="5">
    <source>
        <dbReference type="PROSITE" id="PS51071"/>
    </source>
</evidence>
<dbReference type="CDD" id="cd05013">
    <property type="entry name" value="SIS_RpiR"/>
    <property type="match status" value="1"/>
</dbReference>
<evidence type="ECO:0000313" key="7">
    <source>
        <dbReference type="Proteomes" id="UP000009036"/>
    </source>
</evidence>
<dbReference type="Gene3D" id="1.10.10.10">
    <property type="entry name" value="Winged helix-like DNA-binding domain superfamily/Winged helix DNA-binding domain"/>
    <property type="match status" value="1"/>
</dbReference>
<dbReference type="InterPro" id="IPR036388">
    <property type="entry name" value="WH-like_DNA-bd_sf"/>
</dbReference>
<dbReference type="GO" id="GO:1901135">
    <property type="term" value="P:carbohydrate derivative metabolic process"/>
    <property type="evidence" value="ECO:0007669"/>
    <property type="project" value="InterPro"/>
</dbReference>
<dbReference type="GO" id="GO:0003677">
    <property type="term" value="F:DNA binding"/>
    <property type="evidence" value="ECO:0007669"/>
    <property type="project" value="UniProtKB-KW"/>
</dbReference>
<proteinExistence type="predicted"/>
<feature type="domain" description="HTH rpiR-type" evidence="5">
    <location>
        <begin position="29"/>
        <end position="105"/>
    </location>
</feature>
<dbReference type="Gene3D" id="3.40.50.10490">
    <property type="entry name" value="Glucose-6-phosphate isomerase like protein, domain 1"/>
    <property type="match status" value="1"/>
</dbReference>
<dbReference type="KEGG" id="sauh:SU9_011455"/>
<evidence type="ECO:0000256" key="4">
    <source>
        <dbReference type="SAM" id="MobiDB-lite"/>
    </source>
</evidence>
<dbReference type="OrthoDB" id="3574600at2"/>
<keyword evidence="3" id="KW-0804">Transcription</keyword>
<evidence type="ECO:0000256" key="2">
    <source>
        <dbReference type="ARBA" id="ARBA00023125"/>
    </source>
</evidence>
<dbReference type="Pfam" id="PF01380">
    <property type="entry name" value="SIS"/>
    <property type="match status" value="1"/>
</dbReference>
<feature type="compositionally biased region" description="Basic and acidic residues" evidence="4">
    <location>
        <begin position="1"/>
        <end position="16"/>
    </location>
</feature>